<dbReference type="EC" id="2.1.1.80" evidence="5"/>
<dbReference type="InterPro" id="IPR022642">
    <property type="entry name" value="CheR_C"/>
</dbReference>
<feature type="binding site" evidence="6">
    <location>
        <position position="89"/>
    </location>
    <ligand>
        <name>S-adenosyl-L-methionine</name>
        <dbReference type="ChEBI" id="CHEBI:59789"/>
    </ligand>
</feature>
<evidence type="ECO:0000313" key="9">
    <source>
        <dbReference type="Proteomes" id="UP000244081"/>
    </source>
</evidence>
<dbReference type="PANTHER" id="PTHR24422:SF19">
    <property type="entry name" value="CHEMOTAXIS PROTEIN METHYLTRANSFERASE"/>
    <property type="match status" value="1"/>
</dbReference>
<dbReference type="InterPro" id="IPR022641">
    <property type="entry name" value="CheR_N"/>
</dbReference>
<keyword evidence="3 5" id="KW-0808">Transferase</keyword>
<comment type="caution">
    <text evidence="8">The sequence shown here is derived from an EMBL/GenBank/DDBJ whole genome shotgun (WGS) entry which is preliminary data.</text>
</comment>
<evidence type="ECO:0000256" key="5">
    <source>
        <dbReference type="PIRNR" id="PIRNR000410"/>
    </source>
</evidence>
<reference evidence="8 9" key="1">
    <citation type="submission" date="2018-04" db="EMBL/GenBank/DDBJ databases">
        <title>Genomic Encyclopedia of Archaeal and Bacterial Type Strains, Phase II (KMG-II): from individual species to whole genera.</title>
        <authorList>
            <person name="Goeker M."/>
        </authorList>
    </citation>
    <scope>NUCLEOTIDE SEQUENCE [LARGE SCALE GENOMIC DNA]</scope>
    <source>
        <strain evidence="8 9">DSM 23382</strain>
    </source>
</reference>
<keyword evidence="2 5" id="KW-0489">Methyltransferase</keyword>
<dbReference type="Pfam" id="PF01739">
    <property type="entry name" value="CheR"/>
    <property type="match status" value="1"/>
</dbReference>
<dbReference type="Proteomes" id="UP000244081">
    <property type="component" value="Unassembled WGS sequence"/>
</dbReference>
<evidence type="ECO:0000256" key="6">
    <source>
        <dbReference type="PIRSR" id="PIRSR000410-1"/>
    </source>
</evidence>
<dbReference type="InterPro" id="IPR050903">
    <property type="entry name" value="Bact_Chemotaxis_MeTrfase"/>
</dbReference>
<dbReference type="SUPFAM" id="SSF47757">
    <property type="entry name" value="Chemotaxis receptor methyltransferase CheR, N-terminal domain"/>
    <property type="match status" value="1"/>
</dbReference>
<accession>A0A2T5UU58</accession>
<evidence type="ECO:0000259" key="7">
    <source>
        <dbReference type="PROSITE" id="PS50123"/>
    </source>
</evidence>
<dbReference type="PRINTS" id="PR00996">
    <property type="entry name" value="CHERMTFRASE"/>
</dbReference>
<sequence length="289" mass="32992">MLSPTPAPLQKQPEFLFTDEDFAALSKLVYDNSGIVLKAHKKSMVYSRLTKRLRQLNLRTFRDYCALVSGRRGESELGLLINAITTNLTKFMREPHHFEHLAATVLPEIREEAHRTGRRRMRIWSAGCSTGEEPYSIAMTICQGFRDLNNWDARILATDLDTSVLAHASAGIYPIDAFSQVPRPLIAHHFSRTPSTDAGLTAAPDLRRLIAFKQLNLLGQWPMRGPFDAIFCRNVMIYFDAPTKTRLINRFADLLRPDGWLYIGHSESLLDRQTTFELKGRTIYRKRTA</sequence>
<keyword evidence="4 5" id="KW-0949">S-adenosyl-L-methionine</keyword>
<dbReference type="Gene3D" id="3.40.50.150">
    <property type="entry name" value="Vaccinia Virus protein VP39"/>
    <property type="match status" value="1"/>
</dbReference>
<comment type="function">
    <text evidence="5">Methylation of the membrane-bound methyl-accepting chemotaxis proteins (MCP) to form gamma-glutamyl methyl ester residues in MCP.</text>
</comment>
<feature type="binding site" evidence="6">
    <location>
        <position position="133"/>
    </location>
    <ligand>
        <name>S-adenosyl-L-methionine</name>
        <dbReference type="ChEBI" id="CHEBI:59789"/>
    </ligand>
</feature>
<dbReference type="PIRSF" id="PIRSF000410">
    <property type="entry name" value="CheR"/>
    <property type="match status" value="1"/>
</dbReference>
<dbReference type="OrthoDB" id="9816309at2"/>
<dbReference type="InterPro" id="IPR036804">
    <property type="entry name" value="CheR_N_sf"/>
</dbReference>
<evidence type="ECO:0000256" key="1">
    <source>
        <dbReference type="ARBA" id="ARBA00001541"/>
    </source>
</evidence>
<feature type="binding site" evidence="6">
    <location>
        <position position="87"/>
    </location>
    <ligand>
        <name>S-adenosyl-L-methionine</name>
        <dbReference type="ChEBI" id="CHEBI:59789"/>
    </ligand>
</feature>
<dbReference type="PANTHER" id="PTHR24422">
    <property type="entry name" value="CHEMOTAXIS PROTEIN METHYLTRANSFERASE"/>
    <property type="match status" value="1"/>
</dbReference>
<evidence type="ECO:0000256" key="4">
    <source>
        <dbReference type="ARBA" id="ARBA00022691"/>
    </source>
</evidence>
<keyword evidence="9" id="KW-1185">Reference proteome</keyword>
<dbReference type="InterPro" id="IPR000780">
    <property type="entry name" value="CheR_MeTrfase"/>
</dbReference>
<dbReference type="InterPro" id="IPR026024">
    <property type="entry name" value="Chemotaxis_MeTrfase_CheR"/>
</dbReference>
<organism evidence="8 9">
    <name type="scientific">Breoghania corrubedonensis</name>
    <dbReference type="NCBI Taxonomy" id="665038"/>
    <lineage>
        <taxon>Bacteria</taxon>
        <taxon>Pseudomonadati</taxon>
        <taxon>Pseudomonadota</taxon>
        <taxon>Alphaproteobacteria</taxon>
        <taxon>Hyphomicrobiales</taxon>
        <taxon>Stappiaceae</taxon>
        <taxon>Breoghania</taxon>
    </lineage>
</organism>
<evidence type="ECO:0000256" key="2">
    <source>
        <dbReference type="ARBA" id="ARBA00022603"/>
    </source>
</evidence>
<dbReference type="RefSeq" id="WP_107991926.1">
    <property type="nucleotide sequence ID" value="NZ_QAYG01000013.1"/>
</dbReference>
<dbReference type="PROSITE" id="PS50123">
    <property type="entry name" value="CHER"/>
    <property type="match status" value="1"/>
</dbReference>
<dbReference type="Pfam" id="PF03705">
    <property type="entry name" value="CheR_N"/>
    <property type="match status" value="1"/>
</dbReference>
<dbReference type="Gene3D" id="1.10.155.10">
    <property type="entry name" value="Chemotaxis receptor methyltransferase CheR, N-terminal domain"/>
    <property type="match status" value="1"/>
</dbReference>
<comment type="catalytic activity">
    <reaction evidence="1 5">
        <text>L-glutamyl-[protein] + S-adenosyl-L-methionine = [protein]-L-glutamate 5-O-methyl ester + S-adenosyl-L-homocysteine</text>
        <dbReference type="Rhea" id="RHEA:24452"/>
        <dbReference type="Rhea" id="RHEA-COMP:10208"/>
        <dbReference type="Rhea" id="RHEA-COMP:10311"/>
        <dbReference type="ChEBI" id="CHEBI:29973"/>
        <dbReference type="ChEBI" id="CHEBI:57856"/>
        <dbReference type="ChEBI" id="CHEBI:59789"/>
        <dbReference type="ChEBI" id="CHEBI:82795"/>
        <dbReference type="EC" id="2.1.1.80"/>
    </reaction>
</comment>
<feature type="binding site" evidence="6">
    <location>
        <position position="159"/>
    </location>
    <ligand>
        <name>S-adenosyl-L-methionine</name>
        <dbReference type="ChEBI" id="CHEBI:59789"/>
    </ligand>
</feature>
<feature type="binding site" evidence="6">
    <location>
        <begin position="216"/>
        <end position="217"/>
    </location>
    <ligand>
        <name>S-adenosyl-L-methionine</name>
        <dbReference type="ChEBI" id="CHEBI:59789"/>
    </ligand>
</feature>
<feature type="binding site" evidence="6">
    <location>
        <begin position="233"/>
        <end position="234"/>
    </location>
    <ligand>
        <name>S-adenosyl-L-methionine</name>
        <dbReference type="ChEBI" id="CHEBI:59789"/>
    </ligand>
</feature>
<evidence type="ECO:0000256" key="3">
    <source>
        <dbReference type="ARBA" id="ARBA00022679"/>
    </source>
</evidence>
<dbReference type="SUPFAM" id="SSF53335">
    <property type="entry name" value="S-adenosyl-L-methionine-dependent methyltransferases"/>
    <property type="match status" value="1"/>
</dbReference>
<name>A0A2T5UU58_9HYPH</name>
<dbReference type="GO" id="GO:0008983">
    <property type="term" value="F:protein-glutamate O-methyltransferase activity"/>
    <property type="evidence" value="ECO:0007669"/>
    <property type="project" value="UniProtKB-EC"/>
</dbReference>
<dbReference type="AlphaFoldDB" id="A0A2T5UU58"/>
<evidence type="ECO:0000313" key="8">
    <source>
        <dbReference type="EMBL" id="PTW55057.1"/>
    </source>
</evidence>
<feature type="binding site" evidence="6">
    <location>
        <position position="93"/>
    </location>
    <ligand>
        <name>S-adenosyl-L-methionine</name>
        <dbReference type="ChEBI" id="CHEBI:59789"/>
    </ligand>
</feature>
<dbReference type="CDD" id="cd02440">
    <property type="entry name" value="AdoMet_MTases"/>
    <property type="match status" value="1"/>
</dbReference>
<dbReference type="GO" id="GO:0032259">
    <property type="term" value="P:methylation"/>
    <property type="evidence" value="ECO:0007669"/>
    <property type="project" value="UniProtKB-KW"/>
</dbReference>
<feature type="domain" description="CheR-type methyltransferase" evidence="7">
    <location>
        <begin position="10"/>
        <end position="289"/>
    </location>
</feature>
<gene>
    <name evidence="8" type="ORF">C8N35_11398</name>
</gene>
<dbReference type="InterPro" id="IPR029063">
    <property type="entry name" value="SAM-dependent_MTases_sf"/>
</dbReference>
<proteinExistence type="predicted"/>
<dbReference type="EMBL" id="QAYG01000013">
    <property type="protein sequence ID" value="PTW55057.1"/>
    <property type="molecule type" value="Genomic_DNA"/>
</dbReference>
<dbReference type="SMART" id="SM00138">
    <property type="entry name" value="MeTrc"/>
    <property type="match status" value="1"/>
</dbReference>
<protein>
    <recommendedName>
        <fullName evidence="5">Chemotaxis protein methyltransferase</fullName>
        <ecNumber evidence="5">2.1.1.80</ecNumber>
    </recommendedName>
</protein>